<dbReference type="PANTHER" id="PTHR45902">
    <property type="entry name" value="LATROPHILIN RECEPTOR-LIKE PROTEIN A"/>
    <property type="match status" value="1"/>
</dbReference>
<accession>A0AAV4GTL5</accession>
<dbReference type="Gene3D" id="1.20.1070.10">
    <property type="entry name" value="Rhodopsin 7-helix transmembrane proteins"/>
    <property type="match status" value="1"/>
</dbReference>
<organism evidence="8 9">
    <name type="scientific">Elysia marginata</name>
    <dbReference type="NCBI Taxonomy" id="1093978"/>
    <lineage>
        <taxon>Eukaryota</taxon>
        <taxon>Metazoa</taxon>
        <taxon>Spiralia</taxon>
        <taxon>Lophotrochozoa</taxon>
        <taxon>Mollusca</taxon>
        <taxon>Gastropoda</taxon>
        <taxon>Heterobranchia</taxon>
        <taxon>Euthyneura</taxon>
        <taxon>Panpulmonata</taxon>
        <taxon>Sacoglossa</taxon>
        <taxon>Placobranchoidea</taxon>
        <taxon>Plakobranchidae</taxon>
        <taxon>Elysia</taxon>
    </lineage>
</organism>
<feature type="compositionally biased region" description="Basic and acidic residues" evidence="5">
    <location>
        <begin position="109"/>
        <end position="121"/>
    </location>
</feature>
<reference evidence="8 9" key="1">
    <citation type="journal article" date="2021" name="Elife">
        <title>Chloroplast acquisition without the gene transfer in kleptoplastic sea slugs, Plakobranchus ocellatus.</title>
        <authorList>
            <person name="Maeda T."/>
            <person name="Takahashi S."/>
            <person name="Yoshida T."/>
            <person name="Shimamura S."/>
            <person name="Takaki Y."/>
            <person name="Nagai Y."/>
            <person name="Toyoda A."/>
            <person name="Suzuki Y."/>
            <person name="Arimoto A."/>
            <person name="Ishii H."/>
            <person name="Satoh N."/>
            <person name="Nishiyama T."/>
            <person name="Hasebe M."/>
            <person name="Maruyama T."/>
            <person name="Minagawa J."/>
            <person name="Obokata J."/>
            <person name="Shigenobu S."/>
        </authorList>
    </citation>
    <scope>NUCLEOTIDE SEQUENCE [LARGE SCALE GENOMIC DNA]</scope>
</reference>
<feature type="transmembrane region" description="Helical" evidence="6">
    <location>
        <begin position="690"/>
        <end position="709"/>
    </location>
</feature>
<dbReference type="EMBL" id="BMAT01008585">
    <property type="protein sequence ID" value="GFR88873.1"/>
    <property type="molecule type" value="Genomic_DNA"/>
</dbReference>
<feature type="transmembrane region" description="Helical" evidence="6">
    <location>
        <begin position="807"/>
        <end position="835"/>
    </location>
</feature>
<dbReference type="AlphaFoldDB" id="A0AAV4GTL5"/>
<comment type="caution">
    <text evidence="8">The sequence shown here is derived from an EMBL/GenBank/DDBJ whole genome shotgun (WGS) entry which is preliminary data.</text>
</comment>
<feature type="transmembrane region" description="Helical" evidence="6">
    <location>
        <begin position="655"/>
        <end position="678"/>
    </location>
</feature>
<feature type="domain" description="G-protein coupled receptors family 2 profile 2" evidence="7">
    <location>
        <begin position="653"/>
        <end position="906"/>
    </location>
</feature>
<dbReference type="PROSITE" id="PS50261">
    <property type="entry name" value="G_PROTEIN_RECEP_F2_4"/>
    <property type="match status" value="1"/>
</dbReference>
<feature type="transmembrane region" description="Helical" evidence="6">
    <location>
        <begin position="855"/>
        <end position="875"/>
    </location>
</feature>
<dbReference type="InterPro" id="IPR000832">
    <property type="entry name" value="GPCR_2_secretin-like"/>
</dbReference>
<evidence type="ECO:0000313" key="8">
    <source>
        <dbReference type="EMBL" id="GFR88873.1"/>
    </source>
</evidence>
<name>A0AAV4GTL5_9GAST</name>
<gene>
    <name evidence="8" type="ORF">ElyMa_004265000</name>
</gene>
<dbReference type="GO" id="GO:0016020">
    <property type="term" value="C:membrane"/>
    <property type="evidence" value="ECO:0007669"/>
    <property type="project" value="UniProtKB-SubCell"/>
</dbReference>
<evidence type="ECO:0000313" key="9">
    <source>
        <dbReference type="Proteomes" id="UP000762676"/>
    </source>
</evidence>
<evidence type="ECO:0000256" key="6">
    <source>
        <dbReference type="SAM" id="Phobius"/>
    </source>
</evidence>
<feature type="region of interest" description="Disordered" evidence="5">
    <location>
        <begin position="94"/>
        <end position="121"/>
    </location>
</feature>
<evidence type="ECO:0000256" key="5">
    <source>
        <dbReference type="SAM" id="MobiDB-lite"/>
    </source>
</evidence>
<dbReference type="Pfam" id="PF00002">
    <property type="entry name" value="7tm_2"/>
    <property type="match status" value="1"/>
</dbReference>
<keyword evidence="8" id="KW-0675">Receptor</keyword>
<feature type="transmembrane region" description="Helical" evidence="6">
    <location>
        <begin position="767"/>
        <end position="787"/>
    </location>
</feature>
<evidence type="ECO:0000256" key="3">
    <source>
        <dbReference type="ARBA" id="ARBA00022989"/>
    </source>
</evidence>
<keyword evidence="3 6" id="KW-1133">Transmembrane helix</keyword>
<dbReference type="GO" id="GO:0007166">
    <property type="term" value="P:cell surface receptor signaling pathway"/>
    <property type="evidence" value="ECO:0007669"/>
    <property type="project" value="InterPro"/>
</dbReference>
<evidence type="ECO:0000256" key="1">
    <source>
        <dbReference type="ARBA" id="ARBA00004141"/>
    </source>
</evidence>
<dbReference type="GO" id="GO:0004930">
    <property type="term" value="F:G protein-coupled receptor activity"/>
    <property type="evidence" value="ECO:0007669"/>
    <property type="project" value="InterPro"/>
</dbReference>
<keyword evidence="4 6" id="KW-0472">Membrane</keyword>
<sequence>MPMGYPLAFPGPMYTSLSKENSIMKWPGGTVEASVDFQLNFCAKFCVNDTELVVTDDDADCMKSTCVPCYCLKPWCYFYDLCCPDRDDDDPEASKIHAGDPYYSTPKGDGSRDHGSASEDQSVKDFKKVMVRDRNVHMSICQGGRLVNRHCPAGFTDEDIKKKCEQDVNAPTTKMLTRVTDRNTTASFYNAFCAVCNGFEEVDLTAWSVEISCEHFQKVYSATDQESFFQLSLHPDSACRLVHTPPRGLLTGPRCSPWWFNNVVTSCNVTERWDEPDEELRGLCENTPRELTYRITYETFTFSNVFCFMCNYPPMTKYQEPCTSNFAGDTIYIPKYSSPFSLLLGTAGSNKAPSQTKKNLLENIEVECTQGKLLENNTCFTPIDEIRGLAYRMFVFYMPFYEGEPINVVSNSPNLTDDHDILFSFGLSVSSKFEEFVGDFMSRSLLELKVGQIHLPSEQSDKTKLGTVIPLLYFDAKFISTVFYSRDETEKNLSAAFFFEHLHYRRYAFNLTFQPIIPLADEKLGSQCFDEVWYPQQVRCHEIQLRTSFPFGNGLEDSALIPLTPSVTCPFVRFNASAYEIPRDRSNMTRAGNITLELLGHMVELGGNWTDMNLVVEDYRKRELKVCYSLLKHKVKSLTVSNVAKASVFDKVRNYFNLVCISVSMLCLVLTLVTYLSFRVLRSAAGINNMFLCFSLLAALAFLLASLYMRPADPLCKVVGVTTHFLWLNMFCWAVVCCFHMFQTFTSKTRSGAPTDREKILSYVKKFLFCTITPMAVIAIIMITSNLTKGDGSIGYGRYSCYLDSQLLAVFGMVTPLSLMVIANIIFFVVTVSKIRSVRKLQGNMDVTPGAPKDIYVYVKLSSLTGGFWILAVAAEYLDSLPLKIASDVFIGLQGAFIFWSYVCNERVRNLYRKAFGMTVVITSRTGTITRIARDVQKAEKTGQ</sequence>
<evidence type="ECO:0000256" key="2">
    <source>
        <dbReference type="ARBA" id="ARBA00022692"/>
    </source>
</evidence>
<dbReference type="InterPro" id="IPR053231">
    <property type="entry name" value="GPCR_LN-TM7"/>
</dbReference>
<evidence type="ECO:0000256" key="4">
    <source>
        <dbReference type="ARBA" id="ARBA00023136"/>
    </source>
</evidence>
<proteinExistence type="predicted"/>
<evidence type="ECO:0000259" key="7">
    <source>
        <dbReference type="PROSITE" id="PS50261"/>
    </source>
</evidence>
<dbReference type="InterPro" id="IPR017981">
    <property type="entry name" value="GPCR_2-like_7TM"/>
</dbReference>
<keyword evidence="9" id="KW-1185">Reference proteome</keyword>
<dbReference type="CDD" id="cd15039">
    <property type="entry name" value="7tmB3_Methuselah-like"/>
    <property type="match status" value="1"/>
</dbReference>
<comment type="subcellular location">
    <subcellularLocation>
        <location evidence="1">Membrane</location>
        <topology evidence="1">Multi-pass membrane protein</topology>
    </subcellularLocation>
</comment>
<feature type="transmembrane region" description="Helical" evidence="6">
    <location>
        <begin position="881"/>
        <end position="904"/>
    </location>
</feature>
<feature type="transmembrane region" description="Helical" evidence="6">
    <location>
        <begin position="721"/>
        <end position="742"/>
    </location>
</feature>
<dbReference type="Proteomes" id="UP000762676">
    <property type="component" value="Unassembled WGS sequence"/>
</dbReference>
<dbReference type="PANTHER" id="PTHR45902:SF1">
    <property type="entry name" value="LATROPHILIN RECEPTOR-LIKE PROTEIN A"/>
    <property type="match status" value="1"/>
</dbReference>
<keyword evidence="2 6" id="KW-0812">Transmembrane</keyword>
<protein>
    <submittedName>
        <fullName evidence="8">G-protein coupled receptor Mth2</fullName>
    </submittedName>
</protein>